<organism evidence="1 2">
    <name type="scientific">Mya arenaria</name>
    <name type="common">Soft-shell clam</name>
    <dbReference type="NCBI Taxonomy" id="6604"/>
    <lineage>
        <taxon>Eukaryota</taxon>
        <taxon>Metazoa</taxon>
        <taxon>Spiralia</taxon>
        <taxon>Lophotrochozoa</taxon>
        <taxon>Mollusca</taxon>
        <taxon>Bivalvia</taxon>
        <taxon>Autobranchia</taxon>
        <taxon>Heteroconchia</taxon>
        <taxon>Euheterodonta</taxon>
        <taxon>Imparidentia</taxon>
        <taxon>Neoheterodontei</taxon>
        <taxon>Myida</taxon>
        <taxon>Myoidea</taxon>
        <taxon>Myidae</taxon>
        <taxon>Mya</taxon>
    </lineage>
</organism>
<accession>A0ABY7EI86</accession>
<proteinExistence type="predicted"/>
<reference evidence="1" key="1">
    <citation type="submission" date="2022-11" db="EMBL/GenBank/DDBJ databases">
        <title>Centuries of genome instability and evolution in soft-shell clam transmissible cancer (bioRxiv).</title>
        <authorList>
            <person name="Hart S.F.M."/>
            <person name="Yonemitsu M.A."/>
            <person name="Giersch R.M."/>
            <person name="Beal B.F."/>
            <person name="Arriagada G."/>
            <person name="Davis B.W."/>
            <person name="Ostrander E.A."/>
            <person name="Goff S.P."/>
            <person name="Metzger M.J."/>
        </authorList>
    </citation>
    <scope>NUCLEOTIDE SEQUENCE</scope>
    <source>
        <strain evidence="1">MELC-2E11</strain>
        <tissue evidence="1">Siphon/mantle</tissue>
    </source>
</reference>
<gene>
    <name evidence="1" type="ORF">MAR_034676</name>
</gene>
<evidence type="ECO:0000313" key="2">
    <source>
        <dbReference type="Proteomes" id="UP001164746"/>
    </source>
</evidence>
<sequence length="192" mass="21932">MTIFEYILKANVENLEVFERISERSSLPRQNVFVLKKLPVSPECVCLKEAPCLARISSLSRQNVFVLRKLPASPECSDGYHCSFPHGVPQRQLPYGVLFCSFYPTFFHGVPQFPFSVFPHGVPQCYLSLADPQVPAAKVDHLWCMCTDHAPLYTEDQTLHQQSIEFPEKNFHLAEDNPQTNSNKLKQFTEIS</sequence>
<dbReference type="EMBL" id="CP111018">
    <property type="protein sequence ID" value="WAR09600.1"/>
    <property type="molecule type" value="Genomic_DNA"/>
</dbReference>
<evidence type="ECO:0000313" key="1">
    <source>
        <dbReference type="EMBL" id="WAR09600.1"/>
    </source>
</evidence>
<dbReference type="Proteomes" id="UP001164746">
    <property type="component" value="Chromosome 7"/>
</dbReference>
<protein>
    <submittedName>
        <fullName evidence="1">Uncharacterized protein</fullName>
    </submittedName>
</protein>
<keyword evidence="2" id="KW-1185">Reference proteome</keyword>
<name>A0ABY7EI86_MYAAR</name>